<dbReference type="InterPro" id="IPR038157">
    <property type="entry name" value="FeoA_core_dom"/>
</dbReference>
<accession>A0A1M5SM75</accession>
<organism evidence="3 4">
    <name type="scientific">Clostridium collagenovorans DSM 3089</name>
    <dbReference type="NCBI Taxonomy" id="1121306"/>
    <lineage>
        <taxon>Bacteria</taxon>
        <taxon>Bacillati</taxon>
        <taxon>Bacillota</taxon>
        <taxon>Clostridia</taxon>
        <taxon>Eubacteriales</taxon>
        <taxon>Clostridiaceae</taxon>
        <taxon>Clostridium</taxon>
    </lineage>
</organism>
<protein>
    <submittedName>
        <fullName evidence="3">Ferrous iron transport protein A</fullName>
    </submittedName>
</protein>
<dbReference type="OrthoDB" id="9811076at2"/>
<name>A0A1M5SM75_9CLOT</name>
<dbReference type="Proteomes" id="UP000184526">
    <property type="component" value="Unassembled WGS sequence"/>
</dbReference>
<reference evidence="3 4" key="1">
    <citation type="submission" date="2016-11" db="EMBL/GenBank/DDBJ databases">
        <authorList>
            <person name="Jaros S."/>
            <person name="Januszkiewicz K."/>
            <person name="Wedrychowicz H."/>
        </authorList>
    </citation>
    <scope>NUCLEOTIDE SEQUENCE [LARGE SCALE GENOMIC DNA]</scope>
    <source>
        <strain evidence="3 4">DSM 3089</strain>
    </source>
</reference>
<dbReference type="AlphaFoldDB" id="A0A1M5SM75"/>
<feature type="domain" description="Ferrous iron transporter FeoA-like" evidence="2">
    <location>
        <begin position="6"/>
        <end position="78"/>
    </location>
</feature>
<dbReference type="SMART" id="SM00899">
    <property type="entry name" value="FeoA"/>
    <property type="match status" value="1"/>
</dbReference>
<proteinExistence type="predicted"/>
<dbReference type="Pfam" id="PF04023">
    <property type="entry name" value="FeoA"/>
    <property type="match status" value="1"/>
</dbReference>
<dbReference type="GO" id="GO:0046914">
    <property type="term" value="F:transition metal ion binding"/>
    <property type="evidence" value="ECO:0007669"/>
    <property type="project" value="InterPro"/>
</dbReference>
<dbReference type="InterPro" id="IPR008988">
    <property type="entry name" value="Transcriptional_repressor_C"/>
</dbReference>
<keyword evidence="4" id="KW-1185">Reference proteome</keyword>
<dbReference type="RefSeq" id="WP_072829184.1">
    <property type="nucleotide sequence ID" value="NZ_FQXP01000003.1"/>
</dbReference>
<evidence type="ECO:0000256" key="1">
    <source>
        <dbReference type="ARBA" id="ARBA00023004"/>
    </source>
</evidence>
<dbReference type="PANTHER" id="PTHR42954:SF2">
    <property type="entry name" value="FE(2+) TRANSPORT PROTEIN A"/>
    <property type="match status" value="1"/>
</dbReference>
<dbReference type="STRING" id="1121306.SAMN02745196_00206"/>
<dbReference type="SUPFAM" id="SSF50037">
    <property type="entry name" value="C-terminal domain of transcriptional repressors"/>
    <property type="match status" value="1"/>
</dbReference>
<keyword evidence="1" id="KW-0408">Iron</keyword>
<dbReference type="InterPro" id="IPR007167">
    <property type="entry name" value="Fe-transptr_FeoA-like"/>
</dbReference>
<sequence length="79" mass="8706">MYDNLTSLSSLSLGKVGKIKSLQCDGMLRRRMLDLGLIDDTVIEALYKSPSGDPTAYYVRGAVIAIRSEEAEKILVELN</sequence>
<evidence type="ECO:0000259" key="2">
    <source>
        <dbReference type="SMART" id="SM00899"/>
    </source>
</evidence>
<evidence type="ECO:0000313" key="3">
    <source>
        <dbReference type="EMBL" id="SHH39013.1"/>
    </source>
</evidence>
<evidence type="ECO:0000313" key="4">
    <source>
        <dbReference type="Proteomes" id="UP000184526"/>
    </source>
</evidence>
<gene>
    <name evidence="3" type="ORF">SAMN02745196_00206</name>
</gene>
<dbReference type="InterPro" id="IPR052713">
    <property type="entry name" value="FeoA"/>
</dbReference>
<dbReference type="PANTHER" id="PTHR42954">
    <property type="entry name" value="FE(2+) TRANSPORT PROTEIN A"/>
    <property type="match status" value="1"/>
</dbReference>
<dbReference type="Gene3D" id="2.30.30.90">
    <property type="match status" value="1"/>
</dbReference>
<dbReference type="EMBL" id="FQXP01000003">
    <property type="protein sequence ID" value="SHH39013.1"/>
    <property type="molecule type" value="Genomic_DNA"/>
</dbReference>